<protein>
    <submittedName>
        <fullName evidence="2">Uncharacterized protein</fullName>
    </submittedName>
</protein>
<name>A0A699V797_TANCI</name>
<reference evidence="2" key="1">
    <citation type="journal article" date="2019" name="Sci. Rep.">
        <title>Draft genome of Tanacetum cinerariifolium, the natural source of mosquito coil.</title>
        <authorList>
            <person name="Yamashiro T."/>
            <person name="Shiraishi A."/>
            <person name="Satake H."/>
            <person name="Nakayama K."/>
        </authorList>
    </citation>
    <scope>NUCLEOTIDE SEQUENCE</scope>
</reference>
<evidence type="ECO:0000256" key="1">
    <source>
        <dbReference type="SAM" id="MobiDB-lite"/>
    </source>
</evidence>
<feature type="compositionally biased region" description="Polar residues" evidence="1">
    <location>
        <begin position="13"/>
        <end position="28"/>
    </location>
</feature>
<gene>
    <name evidence="2" type="ORF">Tci_901568</name>
</gene>
<evidence type="ECO:0000313" key="2">
    <source>
        <dbReference type="EMBL" id="GFD29599.1"/>
    </source>
</evidence>
<comment type="caution">
    <text evidence="2">The sequence shown here is derived from an EMBL/GenBank/DDBJ whole genome shotgun (WGS) entry which is preliminary data.</text>
</comment>
<dbReference type="AlphaFoldDB" id="A0A699V797"/>
<dbReference type="EMBL" id="BKCJ011396357">
    <property type="protein sequence ID" value="GFD29599.1"/>
    <property type="molecule type" value="Genomic_DNA"/>
</dbReference>
<feature type="region of interest" description="Disordered" evidence="1">
    <location>
        <begin position="1"/>
        <end position="77"/>
    </location>
</feature>
<proteinExistence type="predicted"/>
<organism evidence="2">
    <name type="scientific">Tanacetum cinerariifolium</name>
    <name type="common">Dalmatian daisy</name>
    <name type="synonym">Chrysanthemum cinerariifolium</name>
    <dbReference type="NCBI Taxonomy" id="118510"/>
    <lineage>
        <taxon>Eukaryota</taxon>
        <taxon>Viridiplantae</taxon>
        <taxon>Streptophyta</taxon>
        <taxon>Embryophyta</taxon>
        <taxon>Tracheophyta</taxon>
        <taxon>Spermatophyta</taxon>
        <taxon>Magnoliopsida</taxon>
        <taxon>eudicotyledons</taxon>
        <taxon>Gunneridae</taxon>
        <taxon>Pentapetalae</taxon>
        <taxon>asterids</taxon>
        <taxon>campanulids</taxon>
        <taxon>Asterales</taxon>
        <taxon>Asteraceae</taxon>
        <taxon>Asteroideae</taxon>
        <taxon>Anthemideae</taxon>
        <taxon>Anthemidinae</taxon>
        <taxon>Tanacetum</taxon>
    </lineage>
</organism>
<sequence length="77" mass="8159">SLDDDDVHSLSSATGVTKSKPKSLNNASFAAKKATQKSKSGPALEPGHGKLQKNVKKPVKQEPNKGKQTVKTGYHTC</sequence>
<accession>A0A699V797</accession>
<feature type="non-terminal residue" evidence="2">
    <location>
        <position position="1"/>
    </location>
</feature>